<feature type="compositionally biased region" description="Acidic residues" evidence="1">
    <location>
        <begin position="77"/>
        <end position="88"/>
    </location>
</feature>
<comment type="caution">
    <text evidence="3">The sequence shown here is derived from an EMBL/GenBank/DDBJ whole genome shotgun (WGS) entry which is preliminary data.</text>
</comment>
<keyword evidence="4" id="KW-1185">Reference proteome</keyword>
<dbReference type="Proteomes" id="UP001157161">
    <property type="component" value="Unassembled WGS sequence"/>
</dbReference>
<dbReference type="EMBL" id="BSUM01000001">
    <property type="protein sequence ID" value="GMA31477.1"/>
    <property type="molecule type" value="Genomic_DNA"/>
</dbReference>
<evidence type="ECO:0000256" key="1">
    <source>
        <dbReference type="SAM" id="MobiDB-lite"/>
    </source>
</evidence>
<feature type="region of interest" description="Disordered" evidence="1">
    <location>
        <begin position="1"/>
        <end position="94"/>
    </location>
</feature>
<dbReference type="RefSeq" id="WP_284250296.1">
    <property type="nucleotide sequence ID" value="NZ_BSUM01000001.1"/>
</dbReference>
<feature type="compositionally biased region" description="Basic and acidic residues" evidence="1">
    <location>
        <begin position="1"/>
        <end position="10"/>
    </location>
</feature>
<feature type="transmembrane region" description="Helical" evidence="2">
    <location>
        <begin position="101"/>
        <end position="120"/>
    </location>
</feature>
<reference evidence="3" key="2">
    <citation type="submission" date="2023-02" db="EMBL/GenBank/DDBJ databases">
        <authorList>
            <person name="Sun Q."/>
            <person name="Mori K."/>
        </authorList>
    </citation>
    <scope>NUCLEOTIDE SEQUENCE</scope>
    <source>
        <strain evidence="3">NBRC 112290</strain>
    </source>
</reference>
<keyword evidence="2" id="KW-1133">Transmembrane helix</keyword>
<proteinExistence type="predicted"/>
<protein>
    <submittedName>
        <fullName evidence="3">Uncharacterized protein</fullName>
    </submittedName>
</protein>
<keyword evidence="2" id="KW-0472">Membrane</keyword>
<accession>A0AA37XE38</accession>
<evidence type="ECO:0000256" key="2">
    <source>
        <dbReference type="SAM" id="Phobius"/>
    </source>
</evidence>
<sequence>MTDRERRGDEPDGPTDDGPHDGSAEAAEPSGRERDWDAEWRTLTQDLTPPRRTYLVSDTPVVGAAQGPRDYSPAPVSDDDDDDAFEAPEADHPPVRRSTRLAWTAIVTGPLLLVLAVVAFRQAPPGTSRRAW</sequence>
<gene>
    <name evidence="3" type="ORF">GCM10025875_14690</name>
</gene>
<keyword evidence="2" id="KW-0812">Transmembrane</keyword>
<dbReference type="AlphaFoldDB" id="A0AA37XE38"/>
<evidence type="ECO:0000313" key="4">
    <source>
        <dbReference type="Proteomes" id="UP001157161"/>
    </source>
</evidence>
<reference evidence="3" key="1">
    <citation type="journal article" date="2014" name="Int. J. Syst. Evol. Microbiol.">
        <title>Complete genome sequence of Corynebacterium casei LMG S-19264T (=DSM 44701T), isolated from a smear-ripened cheese.</title>
        <authorList>
            <consortium name="US DOE Joint Genome Institute (JGI-PGF)"/>
            <person name="Walter F."/>
            <person name="Albersmeier A."/>
            <person name="Kalinowski J."/>
            <person name="Ruckert C."/>
        </authorList>
    </citation>
    <scope>NUCLEOTIDE SEQUENCE</scope>
    <source>
        <strain evidence="3">NBRC 112290</strain>
    </source>
</reference>
<feature type="compositionally biased region" description="Basic and acidic residues" evidence="1">
    <location>
        <begin position="30"/>
        <end position="40"/>
    </location>
</feature>
<organism evidence="3 4">
    <name type="scientific">Litorihabitans aurantiacus</name>
    <dbReference type="NCBI Taxonomy" id="1930061"/>
    <lineage>
        <taxon>Bacteria</taxon>
        <taxon>Bacillati</taxon>
        <taxon>Actinomycetota</taxon>
        <taxon>Actinomycetes</taxon>
        <taxon>Micrococcales</taxon>
        <taxon>Beutenbergiaceae</taxon>
        <taxon>Litorihabitans</taxon>
    </lineage>
</organism>
<name>A0AA37XE38_9MICO</name>
<evidence type="ECO:0000313" key="3">
    <source>
        <dbReference type="EMBL" id="GMA31477.1"/>
    </source>
</evidence>